<reference evidence="6" key="1">
    <citation type="submission" date="2020-11" db="EMBL/GenBank/DDBJ databases">
        <title>Halonatronomonas betainensis gen. nov., sp. nov. a novel haloalkaliphilic representative of the family Halanaerobiacae capable of betaine degradation.</title>
        <authorList>
            <person name="Boltyanskaya Y."/>
            <person name="Kevbrin V."/>
            <person name="Detkova E."/>
            <person name="Grouzdev D.S."/>
            <person name="Koziaeva V."/>
            <person name="Zhilina T."/>
        </authorList>
    </citation>
    <scope>NUCLEOTIDE SEQUENCE</scope>
    <source>
        <strain evidence="6">Z-7014</strain>
    </source>
</reference>
<feature type="chain" id="PRO_5037635663" evidence="4">
    <location>
        <begin position="28"/>
        <end position="510"/>
    </location>
</feature>
<organism evidence="6 7">
    <name type="scientific">Halonatronomonas betaini</name>
    <dbReference type="NCBI Taxonomy" id="2778430"/>
    <lineage>
        <taxon>Bacteria</taxon>
        <taxon>Bacillati</taxon>
        <taxon>Bacillota</taxon>
        <taxon>Clostridia</taxon>
        <taxon>Halanaerobiales</taxon>
        <taxon>Halarsenatibacteraceae</taxon>
        <taxon>Halonatronomonas</taxon>
    </lineage>
</organism>
<comment type="caution">
    <text evidence="6">The sequence shown here is derived from an EMBL/GenBank/DDBJ whole genome shotgun (WGS) entry which is preliminary data.</text>
</comment>
<comment type="similarity">
    <text evidence="1">Belongs to the bacterial solute-binding protein 5 family.</text>
</comment>
<feature type="domain" description="Solute-binding protein family 5" evidence="5">
    <location>
        <begin position="75"/>
        <end position="425"/>
    </location>
</feature>
<keyword evidence="3 4" id="KW-0732">Signal</keyword>
<keyword evidence="2" id="KW-0813">Transport</keyword>
<evidence type="ECO:0000256" key="3">
    <source>
        <dbReference type="ARBA" id="ARBA00022729"/>
    </source>
</evidence>
<dbReference type="GO" id="GO:0015833">
    <property type="term" value="P:peptide transport"/>
    <property type="evidence" value="ECO:0007669"/>
    <property type="project" value="TreeGrafter"/>
</dbReference>
<evidence type="ECO:0000259" key="5">
    <source>
        <dbReference type="Pfam" id="PF00496"/>
    </source>
</evidence>
<dbReference type="PIRSF" id="PIRSF002741">
    <property type="entry name" value="MppA"/>
    <property type="match status" value="1"/>
</dbReference>
<dbReference type="GO" id="GO:0043190">
    <property type="term" value="C:ATP-binding cassette (ABC) transporter complex"/>
    <property type="evidence" value="ECO:0007669"/>
    <property type="project" value="InterPro"/>
</dbReference>
<evidence type="ECO:0000256" key="1">
    <source>
        <dbReference type="ARBA" id="ARBA00005695"/>
    </source>
</evidence>
<proteinExistence type="inferred from homology"/>
<dbReference type="PANTHER" id="PTHR30290">
    <property type="entry name" value="PERIPLASMIC BINDING COMPONENT OF ABC TRANSPORTER"/>
    <property type="match status" value="1"/>
</dbReference>
<gene>
    <name evidence="6" type="ORF">I0Q91_13410</name>
</gene>
<dbReference type="GO" id="GO:1904680">
    <property type="term" value="F:peptide transmembrane transporter activity"/>
    <property type="evidence" value="ECO:0007669"/>
    <property type="project" value="TreeGrafter"/>
</dbReference>
<evidence type="ECO:0000313" key="7">
    <source>
        <dbReference type="Proteomes" id="UP000621436"/>
    </source>
</evidence>
<accession>A0A931AWP3</accession>
<protein>
    <submittedName>
        <fullName evidence="6">ABC transporter substrate-binding protein</fullName>
    </submittedName>
</protein>
<dbReference type="InterPro" id="IPR000914">
    <property type="entry name" value="SBP_5_dom"/>
</dbReference>
<dbReference type="RefSeq" id="WP_270455181.1">
    <property type="nucleotide sequence ID" value="NZ_JADPIE010000009.1"/>
</dbReference>
<sequence>MKSMLRNGLVIVLALAFVFAGTTMAMAEEEDRIVIGSGAEAPGLDTRAEVDIPAFERINLINEPLIVIENDLSLGPALAEDWEYSEDATELTFYLREGVEFHHGREFVADDVKYTIEWILDEDNDAANRDLYAAIEEVEIVNDYEVTLHLSEVNTFLINNIARFGIVPRDIGEELGDDYGNEPVGTGPYVFESWDRDDRMILEAHENYWGGTPNFDVVEFRAIPEDSARLLAFEAGEIDMYQGGVVPDELARLEDDPDVDVFRTAGTGYSYVGFDNEEGPMTDENLRKAVSYMVNREAIVEHILQGIGEVGQSQIVPTMPWFHSDLDFISYDPEKAHEYYQQSIAAEEDVELRIFTNENPVRMQIAEIMEYELSELGLDVEVVIEEWGAFLDRIYDTNDYEMFILGWGGQMDPDRASYRQFHSEGSANHVNYSNPEMDELLEEGRRTDPESDESIEIYHRVQEILNEDAPKVFLNYTEEVALVQPEFEGFEVHPYAANAWLSVPFLERAE</sequence>
<dbReference type="CDD" id="cd00995">
    <property type="entry name" value="PBP2_NikA_DppA_OppA_like"/>
    <property type="match status" value="1"/>
</dbReference>
<keyword evidence="7" id="KW-1185">Reference proteome</keyword>
<evidence type="ECO:0000313" key="6">
    <source>
        <dbReference type="EMBL" id="MBF8438084.1"/>
    </source>
</evidence>
<dbReference type="InterPro" id="IPR030678">
    <property type="entry name" value="Peptide/Ni-bd"/>
</dbReference>
<dbReference type="Gene3D" id="3.40.190.10">
    <property type="entry name" value="Periplasmic binding protein-like II"/>
    <property type="match status" value="1"/>
</dbReference>
<dbReference type="InterPro" id="IPR039424">
    <property type="entry name" value="SBP_5"/>
</dbReference>
<dbReference type="SUPFAM" id="SSF53850">
    <property type="entry name" value="Periplasmic binding protein-like II"/>
    <property type="match status" value="1"/>
</dbReference>
<evidence type="ECO:0000256" key="2">
    <source>
        <dbReference type="ARBA" id="ARBA00022448"/>
    </source>
</evidence>
<dbReference type="PANTHER" id="PTHR30290:SF9">
    <property type="entry name" value="OLIGOPEPTIDE-BINDING PROTEIN APPA"/>
    <property type="match status" value="1"/>
</dbReference>
<evidence type="ECO:0000256" key="4">
    <source>
        <dbReference type="SAM" id="SignalP"/>
    </source>
</evidence>
<feature type="signal peptide" evidence="4">
    <location>
        <begin position="1"/>
        <end position="27"/>
    </location>
</feature>
<dbReference type="Pfam" id="PF00496">
    <property type="entry name" value="SBP_bac_5"/>
    <property type="match status" value="1"/>
</dbReference>
<name>A0A931AWP3_9FIRM</name>
<dbReference type="Proteomes" id="UP000621436">
    <property type="component" value="Unassembled WGS sequence"/>
</dbReference>
<dbReference type="AlphaFoldDB" id="A0A931AWP3"/>
<dbReference type="GO" id="GO:0042597">
    <property type="term" value="C:periplasmic space"/>
    <property type="evidence" value="ECO:0007669"/>
    <property type="project" value="UniProtKB-ARBA"/>
</dbReference>
<dbReference type="Gene3D" id="3.90.76.10">
    <property type="entry name" value="Dipeptide-binding Protein, Domain 1"/>
    <property type="match status" value="1"/>
</dbReference>
<dbReference type="Gene3D" id="3.10.105.10">
    <property type="entry name" value="Dipeptide-binding Protein, Domain 3"/>
    <property type="match status" value="1"/>
</dbReference>
<dbReference type="EMBL" id="JADPIE010000009">
    <property type="protein sequence ID" value="MBF8438084.1"/>
    <property type="molecule type" value="Genomic_DNA"/>
</dbReference>